<feature type="compositionally biased region" description="Polar residues" evidence="1">
    <location>
        <begin position="114"/>
        <end position="125"/>
    </location>
</feature>
<accession>A0A1Q3ELI9</accession>
<feature type="compositionally biased region" description="Low complexity" evidence="1">
    <location>
        <begin position="132"/>
        <end position="143"/>
    </location>
</feature>
<evidence type="ECO:0000313" key="4">
    <source>
        <dbReference type="Proteomes" id="UP000188533"/>
    </source>
</evidence>
<dbReference type="InterPro" id="IPR001763">
    <property type="entry name" value="Rhodanese-like_dom"/>
</dbReference>
<keyword evidence="4" id="KW-1185">Reference proteome</keyword>
<dbReference type="SUPFAM" id="SSF52821">
    <property type="entry name" value="Rhodanese/Cell cycle control phosphatase"/>
    <property type="match status" value="1"/>
</dbReference>
<keyword evidence="3" id="KW-0378">Hydrolase</keyword>
<gene>
    <name evidence="3" type="ORF">LENED_010114</name>
</gene>
<feature type="compositionally biased region" description="Low complexity" evidence="1">
    <location>
        <begin position="97"/>
        <end position="110"/>
    </location>
</feature>
<evidence type="ECO:0000256" key="1">
    <source>
        <dbReference type="SAM" id="MobiDB-lite"/>
    </source>
</evidence>
<dbReference type="AlphaFoldDB" id="A0A1Q3ELI9"/>
<reference evidence="3 4" key="1">
    <citation type="submission" date="2016-08" db="EMBL/GenBank/DDBJ databases">
        <authorList>
            <consortium name="Lentinula edodes genome sequencing consortium"/>
            <person name="Sakamoto Y."/>
            <person name="Nakade K."/>
            <person name="Sato S."/>
            <person name="Yoshida Y."/>
            <person name="Miyazaki K."/>
            <person name="Natsume S."/>
            <person name="Konno N."/>
        </authorList>
    </citation>
    <scope>NUCLEOTIDE SEQUENCE [LARGE SCALE GENOMIC DNA]</scope>
    <source>
        <strain evidence="3 4">NBRC 111202</strain>
    </source>
</reference>
<feature type="domain" description="Rhodanese" evidence="2">
    <location>
        <begin position="196"/>
        <end position="217"/>
    </location>
</feature>
<dbReference type="EMBL" id="BDGU01000566">
    <property type="protein sequence ID" value="GAW08073.1"/>
    <property type="molecule type" value="Genomic_DNA"/>
</dbReference>
<reference evidence="3 4" key="2">
    <citation type="submission" date="2017-02" db="EMBL/GenBank/DDBJ databases">
        <title>A genome survey and senescence transcriptome analysis in Lentinula edodes.</title>
        <authorList>
            <person name="Sakamoto Y."/>
            <person name="Nakade K."/>
            <person name="Sato S."/>
            <person name="Yoshida Y."/>
            <person name="Miyazaki K."/>
            <person name="Natsume S."/>
            <person name="Konno N."/>
        </authorList>
    </citation>
    <scope>NUCLEOTIDE SEQUENCE [LARGE SCALE GENOMIC DNA]</scope>
    <source>
        <strain evidence="3 4">NBRC 111202</strain>
    </source>
</reference>
<evidence type="ECO:0000259" key="2">
    <source>
        <dbReference type="PROSITE" id="PS50206"/>
    </source>
</evidence>
<dbReference type="GO" id="GO:0016787">
    <property type="term" value="F:hydrolase activity"/>
    <property type="evidence" value="ECO:0007669"/>
    <property type="project" value="UniProtKB-KW"/>
</dbReference>
<feature type="compositionally biased region" description="Polar residues" evidence="1">
    <location>
        <begin position="173"/>
        <end position="185"/>
    </location>
</feature>
<dbReference type="PROSITE" id="PS50206">
    <property type="entry name" value="RHODANESE_3"/>
    <property type="match status" value="1"/>
</dbReference>
<dbReference type="Gene3D" id="3.40.250.10">
    <property type="entry name" value="Rhodanese-like domain"/>
    <property type="match status" value="1"/>
</dbReference>
<proteinExistence type="predicted"/>
<name>A0A1Q3ELI9_LENED</name>
<dbReference type="InterPro" id="IPR036873">
    <property type="entry name" value="Rhodanese-like_dom_sf"/>
</dbReference>
<comment type="caution">
    <text evidence="3">The sequence shown here is derived from an EMBL/GenBank/DDBJ whole genome shotgun (WGS) entry which is preliminary data.</text>
</comment>
<feature type="region of interest" description="Disordered" evidence="1">
    <location>
        <begin position="1"/>
        <end position="185"/>
    </location>
</feature>
<dbReference type="Proteomes" id="UP000188533">
    <property type="component" value="Unassembled WGS sequence"/>
</dbReference>
<sequence>MGSTSSLRSNRSIKDLKEINPDGTGEASPPSSPASGIPSTDTGGSIRGQAPLASPIPATPGTPHAALRNFMVPVVERPSSTPSTPFRGSGSMWDSRPGSPTPTSTSKAPPVVQNKPSALSNSRSFYGNFDDPIPITGPTSPTSLDPPPSINGTSPLPSLTTPSSSSLLTSPTVSNFSTPIPQKNTRTPRELYNYLREHKIILLDVRERAEFEKGHIEPGKESKGVAWVCVEPDVLRRTE</sequence>
<feature type="compositionally biased region" description="Polar residues" evidence="1">
    <location>
        <begin position="1"/>
        <end position="10"/>
    </location>
</feature>
<protein>
    <submittedName>
        <fullName evidence="3">Ubiquitin carboxyl-terminal hydrolase 4</fullName>
    </submittedName>
</protein>
<dbReference type="CDD" id="cd00158">
    <property type="entry name" value="RHOD"/>
    <property type="match status" value="1"/>
</dbReference>
<dbReference type="STRING" id="5353.A0A1Q3ELI9"/>
<organism evidence="3 4">
    <name type="scientific">Lentinula edodes</name>
    <name type="common">Shiitake mushroom</name>
    <name type="synonym">Lentinus edodes</name>
    <dbReference type="NCBI Taxonomy" id="5353"/>
    <lineage>
        <taxon>Eukaryota</taxon>
        <taxon>Fungi</taxon>
        <taxon>Dikarya</taxon>
        <taxon>Basidiomycota</taxon>
        <taxon>Agaricomycotina</taxon>
        <taxon>Agaricomycetes</taxon>
        <taxon>Agaricomycetidae</taxon>
        <taxon>Agaricales</taxon>
        <taxon>Marasmiineae</taxon>
        <taxon>Omphalotaceae</taxon>
        <taxon>Lentinula</taxon>
    </lineage>
</organism>
<feature type="compositionally biased region" description="Low complexity" evidence="1">
    <location>
        <begin position="153"/>
        <end position="172"/>
    </location>
</feature>
<evidence type="ECO:0000313" key="3">
    <source>
        <dbReference type="EMBL" id="GAW08073.1"/>
    </source>
</evidence>
<feature type="compositionally biased region" description="Low complexity" evidence="1">
    <location>
        <begin position="27"/>
        <end position="39"/>
    </location>
</feature>